<dbReference type="PRINTS" id="PR00420">
    <property type="entry name" value="RNGMNOXGNASE"/>
</dbReference>
<dbReference type="SUPFAM" id="SSF54373">
    <property type="entry name" value="FAD-linked reductases, C-terminal domain"/>
    <property type="match status" value="1"/>
</dbReference>
<feature type="transmembrane region" description="Helical" evidence="1">
    <location>
        <begin position="9"/>
        <end position="30"/>
    </location>
</feature>
<accession>A0A6A5YMN1</accession>
<sequence length="414" mass="45171">MDIKEPKNIVIIGGSIAGLMTGLILARLPASHTITILESRPAAALQSQAAGLGLGNHALALMQTIIPTVEEFAVRRGVMQFIGKEGKVVAERDLGIEHATSSWGVVYRILRREVEGLGGVYREGWKVTNLRREEEDAKVVVTCSKASGGDDGGEGKHEEEEMVADMVIVASGAYSHFRKMFDRKESEYAGFLLWRGSVPESKLPVEMAGAREHKFLFSMVKDSYCLGYLAPNSSGSLEPGQRSFEWAHYDYCPSSSPEFKQAMTDIHSHTHAQTVSRGLLNPDVWHTRITRAHAILPSPWAKIAELTEGPLVSAISSSLDTKALYWDNTVLFVGEAYTQFRPHLGLGSNLAAFQALRLGEAMAGEMEGGLEEWERVCGEFASVFAEHSAAMGVRGLTGAWPEGYVPVVDHLEGV</sequence>
<keyword evidence="1" id="KW-0472">Membrane</keyword>
<gene>
    <name evidence="3" type="ORF">BDV96DRAFT_671378</name>
</gene>
<reference evidence="3" key="1">
    <citation type="journal article" date="2020" name="Stud. Mycol.">
        <title>101 Dothideomycetes genomes: a test case for predicting lifestyles and emergence of pathogens.</title>
        <authorList>
            <person name="Haridas S."/>
            <person name="Albert R."/>
            <person name="Binder M."/>
            <person name="Bloem J."/>
            <person name="Labutti K."/>
            <person name="Salamov A."/>
            <person name="Andreopoulos B."/>
            <person name="Baker S."/>
            <person name="Barry K."/>
            <person name="Bills G."/>
            <person name="Bluhm B."/>
            <person name="Cannon C."/>
            <person name="Castanera R."/>
            <person name="Culley D."/>
            <person name="Daum C."/>
            <person name="Ezra D."/>
            <person name="Gonzalez J."/>
            <person name="Henrissat B."/>
            <person name="Kuo A."/>
            <person name="Liang C."/>
            <person name="Lipzen A."/>
            <person name="Lutzoni F."/>
            <person name="Magnuson J."/>
            <person name="Mondo S."/>
            <person name="Nolan M."/>
            <person name="Ohm R."/>
            <person name="Pangilinan J."/>
            <person name="Park H.-J."/>
            <person name="Ramirez L."/>
            <person name="Alfaro M."/>
            <person name="Sun H."/>
            <person name="Tritt A."/>
            <person name="Yoshinaga Y."/>
            <person name="Zwiers L.-H."/>
            <person name="Turgeon B."/>
            <person name="Goodwin S."/>
            <person name="Spatafora J."/>
            <person name="Crous P."/>
            <person name="Grigoriev I."/>
        </authorList>
    </citation>
    <scope>NUCLEOTIDE SEQUENCE</scope>
    <source>
        <strain evidence="3">CBS 627.86</strain>
    </source>
</reference>
<keyword evidence="1" id="KW-0812">Transmembrane</keyword>
<keyword evidence="4" id="KW-1185">Reference proteome</keyword>
<evidence type="ECO:0000313" key="3">
    <source>
        <dbReference type="EMBL" id="KAF2108355.1"/>
    </source>
</evidence>
<evidence type="ECO:0000259" key="2">
    <source>
        <dbReference type="Pfam" id="PF22607"/>
    </source>
</evidence>
<dbReference type="Pfam" id="PF22607">
    <property type="entry name" value="FAD_binding-like"/>
    <property type="match status" value="1"/>
</dbReference>
<dbReference type="SUPFAM" id="SSF51905">
    <property type="entry name" value="FAD/NAD(P)-binding domain"/>
    <property type="match status" value="1"/>
</dbReference>
<dbReference type="Proteomes" id="UP000799770">
    <property type="component" value="Unassembled WGS sequence"/>
</dbReference>
<feature type="domain" description="2,6-dihydroxypyridine 3-monooxygenase substrate binding" evidence="2">
    <location>
        <begin position="188"/>
        <end position="316"/>
    </location>
</feature>
<dbReference type="Gene3D" id="3.30.9.60">
    <property type="match status" value="1"/>
</dbReference>
<dbReference type="InterPro" id="IPR053212">
    <property type="entry name" value="DHP_3-monooxygenase"/>
</dbReference>
<keyword evidence="1" id="KW-1133">Transmembrane helix</keyword>
<name>A0A6A5YMN1_9PLEO</name>
<dbReference type="Gene3D" id="3.50.50.60">
    <property type="entry name" value="FAD/NAD(P)-binding domain"/>
    <property type="match status" value="1"/>
</dbReference>
<dbReference type="AlphaFoldDB" id="A0A6A5YMN1"/>
<evidence type="ECO:0000256" key="1">
    <source>
        <dbReference type="SAM" id="Phobius"/>
    </source>
</evidence>
<dbReference type="PANTHER" id="PTHR47469:SF2">
    <property type="entry name" value="OS06G0597600 PROTEIN"/>
    <property type="match status" value="1"/>
</dbReference>
<organism evidence="3 4">
    <name type="scientific">Lophiotrema nucula</name>
    <dbReference type="NCBI Taxonomy" id="690887"/>
    <lineage>
        <taxon>Eukaryota</taxon>
        <taxon>Fungi</taxon>
        <taxon>Dikarya</taxon>
        <taxon>Ascomycota</taxon>
        <taxon>Pezizomycotina</taxon>
        <taxon>Dothideomycetes</taxon>
        <taxon>Pleosporomycetidae</taxon>
        <taxon>Pleosporales</taxon>
        <taxon>Lophiotremataceae</taxon>
        <taxon>Lophiotrema</taxon>
    </lineage>
</organism>
<dbReference type="PANTHER" id="PTHR47469">
    <property type="entry name" value="MONOOXYGENASE-LIKE"/>
    <property type="match status" value="1"/>
</dbReference>
<dbReference type="EMBL" id="ML977348">
    <property type="protein sequence ID" value="KAF2108355.1"/>
    <property type="molecule type" value="Genomic_DNA"/>
</dbReference>
<dbReference type="OrthoDB" id="16820at2759"/>
<dbReference type="InterPro" id="IPR054707">
    <property type="entry name" value="DhpH_subs-bd"/>
</dbReference>
<protein>
    <recommendedName>
        <fullName evidence="2">2,6-dihydroxypyridine 3-monooxygenase substrate binding domain-containing protein</fullName>
    </recommendedName>
</protein>
<evidence type="ECO:0000313" key="4">
    <source>
        <dbReference type="Proteomes" id="UP000799770"/>
    </source>
</evidence>
<proteinExistence type="predicted"/>
<dbReference type="InterPro" id="IPR036188">
    <property type="entry name" value="FAD/NAD-bd_sf"/>
</dbReference>